<dbReference type="EMBL" id="CAJQZP010000209">
    <property type="protein sequence ID" value="CAG4945808.1"/>
    <property type="molecule type" value="Genomic_DNA"/>
</dbReference>
<evidence type="ECO:0000313" key="2">
    <source>
        <dbReference type="Proteomes" id="UP000691718"/>
    </source>
</evidence>
<evidence type="ECO:0000313" key="1">
    <source>
        <dbReference type="EMBL" id="CAG4945808.1"/>
    </source>
</evidence>
<protein>
    <submittedName>
        <fullName evidence="1">(apollo) hypothetical protein</fullName>
    </submittedName>
</protein>
<name>A0A8S3W7X6_PARAO</name>
<gene>
    <name evidence="1" type="ORF">PAPOLLO_LOCUS3172</name>
</gene>
<reference evidence="1" key="1">
    <citation type="submission" date="2021-04" db="EMBL/GenBank/DDBJ databases">
        <authorList>
            <person name="Tunstrom K."/>
        </authorList>
    </citation>
    <scope>NUCLEOTIDE SEQUENCE</scope>
</reference>
<organism evidence="1 2">
    <name type="scientific">Parnassius apollo</name>
    <name type="common">Apollo butterfly</name>
    <name type="synonym">Papilio apollo</name>
    <dbReference type="NCBI Taxonomy" id="110799"/>
    <lineage>
        <taxon>Eukaryota</taxon>
        <taxon>Metazoa</taxon>
        <taxon>Ecdysozoa</taxon>
        <taxon>Arthropoda</taxon>
        <taxon>Hexapoda</taxon>
        <taxon>Insecta</taxon>
        <taxon>Pterygota</taxon>
        <taxon>Neoptera</taxon>
        <taxon>Endopterygota</taxon>
        <taxon>Lepidoptera</taxon>
        <taxon>Glossata</taxon>
        <taxon>Ditrysia</taxon>
        <taxon>Papilionoidea</taxon>
        <taxon>Papilionidae</taxon>
        <taxon>Parnassiinae</taxon>
        <taxon>Parnassini</taxon>
        <taxon>Parnassius</taxon>
        <taxon>Parnassius</taxon>
    </lineage>
</organism>
<dbReference type="Proteomes" id="UP000691718">
    <property type="component" value="Unassembled WGS sequence"/>
</dbReference>
<dbReference type="AlphaFoldDB" id="A0A8S3W7X6"/>
<proteinExistence type="predicted"/>
<keyword evidence="2" id="KW-1185">Reference proteome</keyword>
<comment type="caution">
    <text evidence="1">The sequence shown here is derived from an EMBL/GenBank/DDBJ whole genome shotgun (WGS) entry which is preliminary data.</text>
</comment>
<dbReference type="OrthoDB" id="1607513at2759"/>
<sequence>MPVKISLSATLPQLDLSRSNLDSNEWIIVEDVVVLLRPFENVTVILSGEKYPSLSSVIPHVLGLRKAIESKTPVTELAKNLKGGLSAVIEKRLAVYETNRTASKATFLDARFKKKVLRYKVTPIMFFYY</sequence>
<accession>A0A8S3W7X6</accession>